<proteinExistence type="predicted"/>
<dbReference type="GO" id="GO:0036064">
    <property type="term" value="C:ciliary basal body"/>
    <property type="evidence" value="ECO:0007669"/>
    <property type="project" value="TreeGrafter"/>
</dbReference>
<dbReference type="HOGENOM" id="CLU_1859714_0_0_1"/>
<dbReference type="GO" id="GO:0035869">
    <property type="term" value="C:ciliary transition zone"/>
    <property type="evidence" value="ECO:0007669"/>
    <property type="project" value="TreeGrafter"/>
</dbReference>
<evidence type="ECO:0000259" key="1">
    <source>
        <dbReference type="Pfam" id="PF26186"/>
    </source>
</evidence>
<dbReference type="Proteomes" id="UP000007303">
    <property type="component" value="Unassembled WGS sequence"/>
</dbReference>
<dbReference type="GeneTree" id="ENSGT00510000048827"/>
<reference evidence="2" key="3">
    <citation type="submission" date="2025-09" db="UniProtKB">
        <authorList>
            <consortium name="Ensembl"/>
        </authorList>
    </citation>
    <scope>IDENTIFICATION</scope>
</reference>
<dbReference type="OMA" id="RDWPENI"/>
<dbReference type="GO" id="GO:1904491">
    <property type="term" value="P:protein localization to ciliary transition zone"/>
    <property type="evidence" value="ECO:0007669"/>
    <property type="project" value="TreeGrafter"/>
</dbReference>
<dbReference type="Ensembl" id="ENSTNIT00000003360.1">
    <property type="protein sequence ID" value="ENSTNIP00000000341.1"/>
    <property type="gene ID" value="ENSTNIG00000000059.1"/>
</dbReference>
<dbReference type="GO" id="GO:0097546">
    <property type="term" value="C:ciliary base"/>
    <property type="evidence" value="ECO:0007669"/>
    <property type="project" value="TreeGrafter"/>
</dbReference>
<accession>H3BWH9</accession>
<dbReference type="GO" id="GO:0097730">
    <property type="term" value="C:non-motile cilium"/>
    <property type="evidence" value="ECO:0007669"/>
    <property type="project" value="InterPro"/>
</dbReference>
<dbReference type="PANTHER" id="PTHR31043">
    <property type="entry name" value="NEPHROCYSTIN-4"/>
    <property type="match status" value="1"/>
</dbReference>
<dbReference type="InParanoid" id="H3BWH9"/>
<dbReference type="STRING" id="99883.ENSTNIP00000000341"/>
<reference evidence="3" key="1">
    <citation type="journal article" date="2004" name="Nature">
        <title>Genome duplication in the teleost fish Tetraodon nigroviridis reveals the early vertebrate proto-karyotype.</title>
        <authorList>
            <person name="Jaillon O."/>
            <person name="Aury J.-M."/>
            <person name="Brunet F."/>
            <person name="Petit J.-L."/>
            <person name="Stange-Thomann N."/>
            <person name="Mauceli E."/>
            <person name="Bouneau L."/>
            <person name="Fischer C."/>
            <person name="Ozouf-Costaz C."/>
            <person name="Bernot A."/>
            <person name="Nicaud S."/>
            <person name="Jaffe D."/>
            <person name="Fisher S."/>
            <person name="Lutfalla G."/>
            <person name="Dossat C."/>
            <person name="Segurens B."/>
            <person name="Dasilva C."/>
            <person name="Salanoubat M."/>
            <person name="Levy M."/>
            <person name="Boudet N."/>
            <person name="Castellano S."/>
            <person name="Anthouard V."/>
            <person name="Jubin C."/>
            <person name="Castelli V."/>
            <person name="Katinka M."/>
            <person name="Vacherie B."/>
            <person name="Biemont C."/>
            <person name="Skalli Z."/>
            <person name="Cattolico L."/>
            <person name="Poulain J."/>
            <person name="De Berardinis V."/>
            <person name="Cruaud C."/>
            <person name="Duprat S."/>
            <person name="Brottier P."/>
            <person name="Coutanceau J.-P."/>
            <person name="Gouzy J."/>
            <person name="Parra G."/>
            <person name="Lardier G."/>
            <person name="Chapple C."/>
            <person name="McKernan K.J."/>
            <person name="McEwan P."/>
            <person name="Bosak S."/>
            <person name="Kellis M."/>
            <person name="Volff J.-N."/>
            <person name="Guigo R."/>
            <person name="Zody M.C."/>
            <person name="Mesirov J."/>
            <person name="Lindblad-Toh K."/>
            <person name="Birren B."/>
            <person name="Nusbaum C."/>
            <person name="Kahn D."/>
            <person name="Robinson-Rechavi M."/>
            <person name="Laudet V."/>
            <person name="Schachter V."/>
            <person name="Quetier F."/>
            <person name="Saurin W."/>
            <person name="Scarpelli C."/>
            <person name="Wincker P."/>
            <person name="Lander E.S."/>
            <person name="Weissenbach J."/>
            <person name="Roest Crollius H."/>
        </authorList>
    </citation>
    <scope>NUCLEOTIDE SEQUENCE [LARGE SCALE GENOMIC DNA]</scope>
</reference>
<dbReference type="InterPro" id="IPR029775">
    <property type="entry name" value="NPHP4"/>
</dbReference>
<keyword evidence="3" id="KW-1185">Reference proteome</keyword>
<evidence type="ECO:0000313" key="2">
    <source>
        <dbReference type="Ensembl" id="ENSTNIP00000000341.1"/>
    </source>
</evidence>
<protein>
    <recommendedName>
        <fullName evidence="1">NPHP4 C2-like domain-containing protein</fullName>
    </recommendedName>
</protein>
<dbReference type="Pfam" id="PF26186">
    <property type="entry name" value="NPHP4_C2_3rd"/>
    <property type="match status" value="1"/>
</dbReference>
<name>H3BWH9_TETNG</name>
<feature type="domain" description="NPHP4 C2-like" evidence="1">
    <location>
        <begin position="1"/>
        <end position="128"/>
    </location>
</feature>
<dbReference type="InterPro" id="IPR058765">
    <property type="entry name" value="NPHP4_C2-like"/>
</dbReference>
<sequence>NLLVFQFLAFTRTPEAGVSRDWPENIYFTFQFYRFPPVTSQQLRLLTSDKGQPKADSPPPCLLASINRDGTVNSASPGLQLQFRVDECFLKPGEKRWFLRYLALHTMHIDIWDSDSLLLIGSTAIELKVEDAVSKVTE</sequence>
<dbReference type="AlphaFoldDB" id="H3BWH9"/>
<reference evidence="2" key="2">
    <citation type="submission" date="2025-08" db="UniProtKB">
        <authorList>
            <consortium name="Ensembl"/>
        </authorList>
    </citation>
    <scope>IDENTIFICATION</scope>
</reference>
<dbReference type="PANTHER" id="PTHR31043:SF3">
    <property type="entry name" value="NEPHROCYSTIN-4"/>
    <property type="match status" value="1"/>
</dbReference>
<evidence type="ECO:0000313" key="3">
    <source>
        <dbReference type="Proteomes" id="UP000007303"/>
    </source>
</evidence>
<organism evidence="2 3">
    <name type="scientific">Tetraodon nigroviridis</name>
    <name type="common">Spotted green pufferfish</name>
    <name type="synonym">Chelonodon nigroviridis</name>
    <dbReference type="NCBI Taxonomy" id="99883"/>
    <lineage>
        <taxon>Eukaryota</taxon>
        <taxon>Metazoa</taxon>
        <taxon>Chordata</taxon>
        <taxon>Craniata</taxon>
        <taxon>Vertebrata</taxon>
        <taxon>Euteleostomi</taxon>
        <taxon>Actinopterygii</taxon>
        <taxon>Neopterygii</taxon>
        <taxon>Teleostei</taxon>
        <taxon>Neoteleostei</taxon>
        <taxon>Acanthomorphata</taxon>
        <taxon>Eupercaria</taxon>
        <taxon>Tetraodontiformes</taxon>
        <taxon>Tetradontoidea</taxon>
        <taxon>Tetraodontidae</taxon>
        <taxon>Tetraodon</taxon>
    </lineage>
</organism>
<dbReference type="GO" id="GO:0090090">
    <property type="term" value="P:negative regulation of canonical Wnt signaling pathway"/>
    <property type="evidence" value="ECO:0007669"/>
    <property type="project" value="InterPro"/>
</dbReference>